<reference evidence="2 3" key="1">
    <citation type="journal article" date="2006" name="Science">
        <title>The genome of black cottonwood, Populus trichocarpa (Torr. &amp; Gray).</title>
        <authorList>
            <person name="Tuskan G.A."/>
            <person name="Difazio S."/>
            <person name="Jansson S."/>
            <person name="Bohlmann J."/>
            <person name="Grigoriev I."/>
            <person name="Hellsten U."/>
            <person name="Putnam N."/>
            <person name="Ralph S."/>
            <person name="Rombauts S."/>
            <person name="Salamov A."/>
            <person name="Schein J."/>
            <person name="Sterck L."/>
            <person name="Aerts A."/>
            <person name="Bhalerao R.R."/>
            <person name="Bhalerao R.P."/>
            <person name="Blaudez D."/>
            <person name="Boerjan W."/>
            <person name="Brun A."/>
            <person name="Brunner A."/>
            <person name="Busov V."/>
            <person name="Campbell M."/>
            <person name="Carlson J."/>
            <person name="Chalot M."/>
            <person name="Chapman J."/>
            <person name="Chen G.L."/>
            <person name="Cooper D."/>
            <person name="Coutinho P.M."/>
            <person name="Couturier J."/>
            <person name="Covert S."/>
            <person name="Cronk Q."/>
            <person name="Cunningham R."/>
            <person name="Davis J."/>
            <person name="Degroeve S."/>
            <person name="Dejardin A."/>
            <person name="Depamphilis C."/>
            <person name="Detter J."/>
            <person name="Dirks B."/>
            <person name="Dubchak I."/>
            <person name="Duplessis S."/>
            <person name="Ehlting J."/>
            <person name="Ellis B."/>
            <person name="Gendler K."/>
            <person name="Goodstein D."/>
            <person name="Gribskov M."/>
            <person name="Grimwood J."/>
            <person name="Groover A."/>
            <person name="Gunter L."/>
            <person name="Hamberger B."/>
            <person name="Heinze B."/>
            <person name="Helariutta Y."/>
            <person name="Henrissat B."/>
            <person name="Holligan D."/>
            <person name="Holt R."/>
            <person name="Huang W."/>
            <person name="Islam-Faridi N."/>
            <person name="Jones S."/>
            <person name="Jones-Rhoades M."/>
            <person name="Jorgensen R."/>
            <person name="Joshi C."/>
            <person name="Kangasjarvi J."/>
            <person name="Karlsson J."/>
            <person name="Kelleher C."/>
            <person name="Kirkpatrick R."/>
            <person name="Kirst M."/>
            <person name="Kohler A."/>
            <person name="Kalluri U."/>
            <person name="Larimer F."/>
            <person name="Leebens-Mack J."/>
            <person name="Leple J.C."/>
            <person name="Locascio P."/>
            <person name="Lou Y."/>
            <person name="Lucas S."/>
            <person name="Martin F."/>
            <person name="Montanini B."/>
            <person name="Napoli C."/>
            <person name="Nelson D.R."/>
            <person name="Nelson C."/>
            <person name="Nieminen K."/>
            <person name="Nilsson O."/>
            <person name="Pereda V."/>
            <person name="Peter G."/>
            <person name="Philippe R."/>
            <person name="Pilate G."/>
            <person name="Poliakov A."/>
            <person name="Razumovskaya J."/>
            <person name="Richardson P."/>
            <person name="Rinaldi C."/>
            <person name="Ritland K."/>
            <person name="Rouze P."/>
            <person name="Ryaboy D."/>
            <person name="Schmutz J."/>
            <person name="Schrader J."/>
            <person name="Segerman B."/>
            <person name="Shin H."/>
            <person name="Siddiqui A."/>
            <person name="Sterky F."/>
            <person name="Terry A."/>
            <person name="Tsai C.J."/>
            <person name="Uberbacher E."/>
            <person name="Unneberg P."/>
            <person name="Vahala J."/>
            <person name="Wall K."/>
            <person name="Wessler S."/>
            <person name="Yang G."/>
            <person name="Yin T."/>
            <person name="Douglas C."/>
            <person name="Marra M."/>
            <person name="Sandberg G."/>
            <person name="Van de Peer Y."/>
            <person name="Rokhsar D."/>
        </authorList>
    </citation>
    <scope>NUCLEOTIDE SEQUENCE [LARGE SCALE GENOMIC DNA]</scope>
    <source>
        <strain evidence="3">cv. Nisqually</strain>
    </source>
</reference>
<keyword evidence="1" id="KW-0812">Transmembrane</keyword>
<name>A0A3N7ENJ6_POPTR</name>
<evidence type="ECO:0000313" key="3">
    <source>
        <dbReference type="Proteomes" id="UP000006729"/>
    </source>
</evidence>
<gene>
    <name evidence="2" type="ORF">POPTR_002G156450</name>
</gene>
<accession>A0A3N7ENJ6</accession>
<evidence type="ECO:0000313" key="2">
    <source>
        <dbReference type="EMBL" id="RQO87002.1"/>
    </source>
</evidence>
<dbReference type="PROSITE" id="PS51257">
    <property type="entry name" value="PROKAR_LIPOPROTEIN"/>
    <property type="match status" value="1"/>
</dbReference>
<dbReference type="Proteomes" id="UP000006729">
    <property type="component" value="Chromosome 2"/>
</dbReference>
<dbReference type="InParanoid" id="A0A3N7ENJ6"/>
<feature type="transmembrane region" description="Helical" evidence="1">
    <location>
        <begin position="6"/>
        <end position="28"/>
    </location>
</feature>
<keyword evidence="1" id="KW-1133">Transmembrane helix</keyword>
<keyword evidence="1" id="KW-0472">Membrane</keyword>
<dbReference type="EMBL" id="CM009291">
    <property type="protein sequence ID" value="RQO87002.1"/>
    <property type="molecule type" value="Genomic_DNA"/>
</dbReference>
<proteinExistence type="predicted"/>
<dbReference type="AlphaFoldDB" id="A0A3N7ENJ6"/>
<organism evidence="2 3">
    <name type="scientific">Populus trichocarpa</name>
    <name type="common">Western balsam poplar</name>
    <name type="synonym">Populus balsamifera subsp. trichocarpa</name>
    <dbReference type="NCBI Taxonomy" id="3694"/>
    <lineage>
        <taxon>Eukaryota</taxon>
        <taxon>Viridiplantae</taxon>
        <taxon>Streptophyta</taxon>
        <taxon>Embryophyta</taxon>
        <taxon>Tracheophyta</taxon>
        <taxon>Spermatophyta</taxon>
        <taxon>Magnoliopsida</taxon>
        <taxon>eudicotyledons</taxon>
        <taxon>Gunneridae</taxon>
        <taxon>Pentapetalae</taxon>
        <taxon>rosids</taxon>
        <taxon>fabids</taxon>
        <taxon>Malpighiales</taxon>
        <taxon>Salicaceae</taxon>
        <taxon>Saliceae</taxon>
        <taxon>Populus</taxon>
    </lineage>
</organism>
<sequence length="32" mass="3611">MESRPYQISSFLYLVFIKSADAMFAGFITSSC</sequence>
<evidence type="ECO:0000256" key="1">
    <source>
        <dbReference type="SAM" id="Phobius"/>
    </source>
</evidence>
<protein>
    <submittedName>
        <fullName evidence="2">Uncharacterized protein</fullName>
    </submittedName>
</protein>
<keyword evidence="3" id="KW-1185">Reference proteome</keyword>